<sequence length="656" mass="72970">MSKLQILCISFLLLFCCLIIKAQSTSNKNSDHGCVPSSCGNIKNIAYPFRLKGDPKNCGDPDFELDCQNNRTILTLNSKKFHVQAITYDKFTIRAVDPGVDNDDSCSFPTYASIRYDDLPTLVYNKFFDYNIPVAYINCLKPVNASRYLDNTACRSGSAAAGSSSSAFSNSSRVHSYIAVGEDFKVSDLEESCGVEMFTRVSSRGPMKDITTSLASVHELLAYGFELSWFRVLCQECEATHGSCSLQDNTVTCRHYCPEDVPLSQLGFRCQFEFWGGIIALISAIALGGLVGLRFLCGITCLIALVVYKWRRRHLSADETIEEFLQSQTGLAPIKYSYSEIKKMTENFREKLGEGACGSVYKGKLRSGPFVAVKIIENSTTSELEYVSEVATIGRIHHVNVVQLIGFCTEGSKRALIYDFMPNGSLDKYIFPRGQSVSLSCEKMFEIALGVARGIDYLHRGCDMRILHFDIKPHNILLDENFNPKISDFGLAQLCPTNESFISLPAARGTMGYIAPELFYKNIGGVSYKADVYSFGMLLMEMASRRENRNPGAEHVSQIYFPSWAYDHLHAGKDIDMGCATAEERKLVKKMILVALWCIQMKPADRPPMNKLVEMLEGDANLVHMPPKPFLAPREMAEEYGTNTSGGSSSLVLSIH</sequence>
<evidence type="ECO:0000256" key="9">
    <source>
        <dbReference type="ARBA" id="ARBA00022840"/>
    </source>
</evidence>
<feature type="domain" description="Protein kinase" evidence="17">
    <location>
        <begin position="346"/>
        <end position="631"/>
    </location>
</feature>
<keyword evidence="9" id="KW-0067">ATP-binding</keyword>
<evidence type="ECO:0000256" key="12">
    <source>
        <dbReference type="ARBA" id="ARBA00023180"/>
    </source>
</evidence>
<proteinExistence type="predicted"/>
<dbReference type="FunFam" id="1.10.510.10:FF:000590">
    <property type="entry name" value="PR5-like receptor kinase"/>
    <property type="match status" value="1"/>
</dbReference>
<keyword evidence="5 15" id="KW-0812">Transmembrane</keyword>
<evidence type="ECO:0000256" key="3">
    <source>
        <dbReference type="ARBA" id="ARBA00022527"/>
    </source>
</evidence>
<evidence type="ECO:0000256" key="10">
    <source>
        <dbReference type="ARBA" id="ARBA00022989"/>
    </source>
</evidence>
<dbReference type="PANTHER" id="PTHR27009">
    <property type="entry name" value="RUST RESISTANCE KINASE LR10-RELATED"/>
    <property type="match status" value="1"/>
</dbReference>
<organism evidence="18 19">
    <name type="scientific">Coffea arabica</name>
    <name type="common">Arabian coffee</name>
    <dbReference type="NCBI Taxonomy" id="13443"/>
    <lineage>
        <taxon>Eukaryota</taxon>
        <taxon>Viridiplantae</taxon>
        <taxon>Streptophyta</taxon>
        <taxon>Embryophyta</taxon>
        <taxon>Tracheophyta</taxon>
        <taxon>Spermatophyta</taxon>
        <taxon>Magnoliopsida</taxon>
        <taxon>eudicotyledons</taxon>
        <taxon>Gunneridae</taxon>
        <taxon>Pentapetalae</taxon>
        <taxon>asterids</taxon>
        <taxon>lamiids</taxon>
        <taxon>Gentianales</taxon>
        <taxon>Rubiaceae</taxon>
        <taxon>Ixoroideae</taxon>
        <taxon>Gardenieae complex</taxon>
        <taxon>Bertiereae - Coffeeae clade</taxon>
        <taxon>Coffeeae</taxon>
        <taxon>Coffea</taxon>
    </lineage>
</organism>
<evidence type="ECO:0000256" key="15">
    <source>
        <dbReference type="SAM" id="Phobius"/>
    </source>
</evidence>
<evidence type="ECO:0000256" key="11">
    <source>
        <dbReference type="ARBA" id="ARBA00023136"/>
    </source>
</evidence>
<dbReference type="Gene3D" id="1.10.510.10">
    <property type="entry name" value="Transferase(Phosphotransferase) domain 1"/>
    <property type="match status" value="1"/>
</dbReference>
<evidence type="ECO:0000259" key="17">
    <source>
        <dbReference type="PROSITE" id="PS50011"/>
    </source>
</evidence>
<evidence type="ECO:0000313" key="18">
    <source>
        <dbReference type="Proteomes" id="UP001652660"/>
    </source>
</evidence>
<dbReference type="PROSITE" id="PS00108">
    <property type="entry name" value="PROTEIN_KINASE_ST"/>
    <property type="match status" value="1"/>
</dbReference>
<dbReference type="AlphaFoldDB" id="A0A6P6VKJ5"/>
<reference evidence="19" key="2">
    <citation type="submission" date="2025-08" db="UniProtKB">
        <authorList>
            <consortium name="RefSeq"/>
        </authorList>
    </citation>
    <scope>IDENTIFICATION</scope>
    <source>
        <tissue evidence="19">Leaves</tissue>
    </source>
</reference>
<evidence type="ECO:0000256" key="2">
    <source>
        <dbReference type="ARBA" id="ARBA00012513"/>
    </source>
</evidence>
<dbReference type="PROSITE" id="PS50011">
    <property type="entry name" value="PROTEIN_KINASE_DOM"/>
    <property type="match status" value="1"/>
</dbReference>
<evidence type="ECO:0000256" key="7">
    <source>
        <dbReference type="ARBA" id="ARBA00022741"/>
    </source>
</evidence>
<dbReference type="Pfam" id="PF14380">
    <property type="entry name" value="WAK_assoc"/>
    <property type="match status" value="1"/>
</dbReference>
<keyword evidence="4" id="KW-0808">Transferase</keyword>
<dbReference type="Pfam" id="PF00069">
    <property type="entry name" value="Pkinase"/>
    <property type="match status" value="1"/>
</dbReference>
<dbReference type="SMART" id="SM00220">
    <property type="entry name" value="S_TKc"/>
    <property type="match status" value="1"/>
</dbReference>
<accession>A0A6P6VKJ5</accession>
<keyword evidence="18" id="KW-1185">Reference proteome</keyword>
<dbReference type="GeneID" id="113724900"/>
<comment type="catalytic activity">
    <reaction evidence="13">
        <text>L-threonyl-[protein] + ATP = O-phospho-L-threonyl-[protein] + ADP + H(+)</text>
        <dbReference type="Rhea" id="RHEA:46608"/>
        <dbReference type="Rhea" id="RHEA-COMP:11060"/>
        <dbReference type="Rhea" id="RHEA-COMP:11605"/>
        <dbReference type="ChEBI" id="CHEBI:15378"/>
        <dbReference type="ChEBI" id="CHEBI:30013"/>
        <dbReference type="ChEBI" id="CHEBI:30616"/>
        <dbReference type="ChEBI" id="CHEBI:61977"/>
        <dbReference type="ChEBI" id="CHEBI:456216"/>
        <dbReference type="EC" id="2.7.11.1"/>
    </reaction>
</comment>
<dbReference type="GO" id="GO:0016020">
    <property type="term" value="C:membrane"/>
    <property type="evidence" value="ECO:0007669"/>
    <property type="project" value="UniProtKB-SubCell"/>
</dbReference>
<keyword evidence="12" id="KW-0325">Glycoprotein</keyword>
<evidence type="ECO:0000256" key="14">
    <source>
        <dbReference type="ARBA" id="ARBA00048679"/>
    </source>
</evidence>
<feature type="signal peptide" evidence="16">
    <location>
        <begin position="1"/>
        <end position="24"/>
    </location>
</feature>
<dbReference type="OrthoDB" id="544400at2759"/>
<feature type="transmembrane region" description="Helical" evidence="15">
    <location>
        <begin position="274"/>
        <end position="307"/>
    </location>
</feature>
<dbReference type="InterPro" id="IPR025287">
    <property type="entry name" value="WAK_GUB"/>
</dbReference>
<evidence type="ECO:0000256" key="8">
    <source>
        <dbReference type="ARBA" id="ARBA00022777"/>
    </source>
</evidence>
<evidence type="ECO:0000313" key="19">
    <source>
        <dbReference type="RefSeq" id="XP_027103584.1"/>
    </source>
</evidence>
<comment type="catalytic activity">
    <reaction evidence="14">
        <text>L-seryl-[protein] + ATP = O-phospho-L-seryl-[protein] + ADP + H(+)</text>
        <dbReference type="Rhea" id="RHEA:17989"/>
        <dbReference type="Rhea" id="RHEA-COMP:9863"/>
        <dbReference type="Rhea" id="RHEA-COMP:11604"/>
        <dbReference type="ChEBI" id="CHEBI:15378"/>
        <dbReference type="ChEBI" id="CHEBI:29999"/>
        <dbReference type="ChEBI" id="CHEBI:30616"/>
        <dbReference type="ChEBI" id="CHEBI:83421"/>
        <dbReference type="ChEBI" id="CHEBI:456216"/>
        <dbReference type="EC" id="2.7.11.1"/>
    </reaction>
</comment>
<keyword evidence="6 16" id="KW-0732">Signal</keyword>
<dbReference type="Pfam" id="PF13947">
    <property type="entry name" value="GUB_WAK_bind"/>
    <property type="match status" value="1"/>
</dbReference>
<dbReference type="InterPro" id="IPR011009">
    <property type="entry name" value="Kinase-like_dom_sf"/>
</dbReference>
<reference evidence="18" key="1">
    <citation type="journal article" date="2025" name="Foods">
        <title>Unveiling the Microbial Signatures of Arabica Coffee Cherries: Insights into Ripeness Specific Diversity, Functional Traits, and Implications for Quality and Safety.</title>
        <authorList>
            <consortium name="RefSeq"/>
            <person name="Tenea G.N."/>
            <person name="Cifuentes V."/>
            <person name="Reyes P."/>
            <person name="Cevallos-Vallejos M."/>
        </authorList>
    </citation>
    <scope>NUCLEOTIDE SEQUENCE [LARGE SCALE GENOMIC DNA]</scope>
</reference>
<keyword evidence="8" id="KW-0418">Kinase</keyword>
<dbReference type="InterPro" id="IPR008271">
    <property type="entry name" value="Ser/Thr_kinase_AS"/>
</dbReference>
<evidence type="ECO:0000256" key="6">
    <source>
        <dbReference type="ARBA" id="ARBA00022729"/>
    </source>
</evidence>
<dbReference type="GO" id="GO:0005524">
    <property type="term" value="F:ATP binding"/>
    <property type="evidence" value="ECO:0007669"/>
    <property type="project" value="UniProtKB-KW"/>
</dbReference>
<protein>
    <recommendedName>
        <fullName evidence="2">non-specific serine/threonine protein kinase</fullName>
        <ecNumber evidence="2">2.7.11.1</ecNumber>
    </recommendedName>
</protein>
<dbReference type="Proteomes" id="UP001652660">
    <property type="component" value="Chromosome 2c"/>
</dbReference>
<keyword evidence="11 15" id="KW-0472">Membrane</keyword>
<evidence type="ECO:0000256" key="13">
    <source>
        <dbReference type="ARBA" id="ARBA00047899"/>
    </source>
</evidence>
<dbReference type="RefSeq" id="XP_027103584.1">
    <property type="nucleotide sequence ID" value="XM_027247783.2"/>
</dbReference>
<dbReference type="InterPro" id="IPR045874">
    <property type="entry name" value="LRK10/LRL21-25-like"/>
</dbReference>
<evidence type="ECO:0000256" key="5">
    <source>
        <dbReference type="ARBA" id="ARBA00022692"/>
    </source>
</evidence>
<feature type="chain" id="PRO_5028081300" description="non-specific serine/threonine protein kinase" evidence="16">
    <location>
        <begin position="25"/>
        <end position="656"/>
    </location>
</feature>
<evidence type="ECO:0000256" key="16">
    <source>
        <dbReference type="SAM" id="SignalP"/>
    </source>
</evidence>
<comment type="subcellular location">
    <subcellularLocation>
        <location evidence="1">Membrane</location>
        <topology evidence="1">Single-pass type I membrane protein</topology>
    </subcellularLocation>
</comment>
<keyword evidence="7" id="KW-0547">Nucleotide-binding</keyword>
<dbReference type="InterPro" id="IPR032872">
    <property type="entry name" value="WAK_assoc_C"/>
</dbReference>
<dbReference type="FunFam" id="3.30.200.20:FF:000178">
    <property type="entry name" value="serine/threonine-protein kinase PBS1-like"/>
    <property type="match status" value="1"/>
</dbReference>
<dbReference type="GO" id="GO:0004674">
    <property type="term" value="F:protein serine/threonine kinase activity"/>
    <property type="evidence" value="ECO:0007669"/>
    <property type="project" value="UniProtKB-KW"/>
</dbReference>
<dbReference type="Gene3D" id="3.30.200.20">
    <property type="entry name" value="Phosphorylase Kinase, domain 1"/>
    <property type="match status" value="1"/>
</dbReference>
<keyword evidence="10 15" id="KW-1133">Transmembrane helix</keyword>
<gene>
    <name evidence="19" type="primary">LOC113724900</name>
</gene>
<dbReference type="InterPro" id="IPR000719">
    <property type="entry name" value="Prot_kinase_dom"/>
</dbReference>
<evidence type="ECO:0000256" key="4">
    <source>
        <dbReference type="ARBA" id="ARBA00022679"/>
    </source>
</evidence>
<dbReference type="SUPFAM" id="SSF56112">
    <property type="entry name" value="Protein kinase-like (PK-like)"/>
    <property type="match status" value="1"/>
</dbReference>
<dbReference type="GO" id="GO:0030247">
    <property type="term" value="F:polysaccharide binding"/>
    <property type="evidence" value="ECO:0007669"/>
    <property type="project" value="InterPro"/>
</dbReference>
<name>A0A6P6VKJ5_COFAR</name>
<keyword evidence="3" id="KW-0723">Serine/threonine-protein kinase</keyword>
<dbReference type="EC" id="2.7.11.1" evidence="2"/>
<evidence type="ECO:0000256" key="1">
    <source>
        <dbReference type="ARBA" id="ARBA00004479"/>
    </source>
</evidence>